<evidence type="ECO:0000313" key="2">
    <source>
        <dbReference type="EMBL" id="MEQ2454201.1"/>
    </source>
</evidence>
<comment type="caution">
    <text evidence="2">The sequence shown here is derived from an EMBL/GenBank/DDBJ whole genome shotgun (WGS) entry which is preliminary data.</text>
</comment>
<dbReference type="InterPro" id="IPR001296">
    <property type="entry name" value="Glyco_trans_1"/>
</dbReference>
<feature type="domain" description="Glycosyl transferase family 1" evidence="1">
    <location>
        <begin position="182"/>
        <end position="301"/>
    </location>
</feature>
<dbReference type="CDD" id="cd03812">
    <property type="entry name" value="GT4_CapH-like"/>
    <property type="match status" value="1"/>
</dbReference>
<gene>
    <name evidence="2" type="ORF">AAAT04_09140</name>
</gene>
<keyword evidence="3" id="KW-1185">Reference proteome</keyword>
<proteinExistence type="predicted"/>
<dbReference type="PANTHER" id="PTHR45947">
    <property type="entry name" value="SULFOQUINOVOSYL TRANSFERASE SQD2"/>
    <property type="match status" value="1"/>
</dbReference>
<reference evidence="2 3" key="1">
    <citation type="submission" date="2024-04" db="EMBL/GenBank/DDBJ databases">
        <title>Human intestinal bacterial collection.</title>
        <authorList>
            <person name="Pauvert C."/>
            <person name="Hitch T.C.A."/>
            <person name="Clavel T."/>
        </authorList>
    </citation>
    <scope>NUCLEOTIDE SEQUENCE [LARGE SCALE GENOMIC DNA]</scope>
    <source>
        <strain evidence="2 3">CLA-AA-H141</strain>
    </source>
</reference>
<evidence type="ECO:0000259" key="1">
    <source>
        <dbReference type="Pfam" id="PF00534"/>
    </source>
</evidence>
<dbReference type="EMBL" id="JBBNFM010000005">
    <property type="protein sequence ID" value="MEQ2454201.1"/>
    <property type="molecule type" value="Genomic_DNA"/>
</dbReference>
<organism evidence="2 3">
    <name type="scientific">Coprococcus ammoniilyticus</name>
    <dbReference type="NCBI Taxonomy" id="2981785"/>
    <lineage>
        <taxon>Bacteria</taxon>
        <taxon>Bacillati</taxon>
        <taxon>Bacillota</taxon>
        <taxon>Clostridia</taxon>
        <taxon>Lachnospirales</taxon>
        <taxon>Lachnospiraceae</taxon>
        <taxon>Coprococcus</taxon>
    </lineage>
</organism>
<dbReference type="Pfam" id="PF00534">
    <property type="entry name" value="Glycos_transf_1"/>
    <property type="match status" value="1"/>
</dbReference>
<accession>A0ABV1EHX8</accession>
<dbReference type="Gene3D" id="3.40.50.2000">
    <property type="entry name" value="Glycogen Phosphorylase B"/>
    <property type="match status" value="2"/>
</dbReference>
<dbReference type="PANTHER" id="PTHR45947:SF3">
    <property type="entry name" value="SULFOQUINOVOSYL TRANSFERASE SQD2"/>
    <property type="match status" value="1"/>
</dbReference>
<dbReference type="SUPFAM" id="SSF53756">
    <property type="entry name" value="UDP-Glycosyltransferase/glycogen phosphorylase"/>
    <property type="match status" value="1"/>
</dbReference>
<dbReference type="Proteomes" id="UP001482186">
    <property type="component" value="Unassembled WGS sequence"/>
</dbReference>
<dbReference type="InterPro" id="IPR050194">
    <property type="entry name" value="Glycosyltransferase_grp1"/>
</dbReference>
<evidence type="ECO:0000313" key="3">
    <source>
        <dbReference type="Proteomes" id="UP001482186"/>
    </source>
</evidence>
<name>A0ABV1EHX8_9FIRM</name>
<protein>
    <submittedName>
        <fullName evidence="2">Glycosyltransferase family 1 protein</fullName>
    </submittedName>
</protein>
<sequence length="372" mass="42174">MNANKVLIVVNSFTQNNGVTNCMMNYYDELVTHSSCVDFLVLKKVNSPYEKKVVKNGGKVFFLPKVDSYISKKKMRFLDEIMKQRYDVVHVNVPNHNGTAVLLSAYKNKVPVRVYHSHAQKLADTYKNKIKSFVFDNLCSTLSNAHLACSTAAGNEIFGIGNFKILPNGIHAEKYVFNKENRNQIRESLGLTNAVVVGVVGRLSYLKNPFFSVRVFAEFQKLMPDARLLWLGAGELDEPVRELAKELEIADKCLFMGSVGDVEKWYSAMDILLFPSKMEGLGMVAVEAQTSGLFCFASDRVPEDTKLTENIRYYSLNETPLEWAQRMMNEKVNWEKTRTSHLDEINEAGYNIDSSKITLVTLYDGFLNAVHR</sequence>
<dbReference type="RefSeq" id="WP_349116028.1">
    <property type="nucleotide sequence ID" value="NZ_JBBNFM010000005.1"/>
</dbReference>